<dbReference type="Pfam" id="PF00126">
    <property type="entry name" value="HTH_1"/>
    <property type="match status" value="1"/>
</dbReference>
<dbReference type="Proteomes" id="UP000663932">
    <property type="component" value="Chromosome"/>
</dbReference>
<sequence>MNNPEEIQHFIDVLIKEDSFVKAAKKLYISQPYLTQLIKRIESHLGTPIINRDKKPYSLTQAGLLYYQYLENVSYDKQQLNKKIAKYTHPNKEIIKIGILESLGTYLLPEILPDFLKQNPQVEIQLFENFPRENEKNLLSGNIDCYIGQTPEAIDSSLDIVSNGGEKYYIVISPASPYYQAGKFILDPHELDLKELLQEPFVLSVPGSAIRHQVNGVFQRFHLEPKVILESKSIITATSLAIHGMGLTISTASIIKRIGETPINLFPISHDLINVVFFIASRREKTKSKALKNLIREFKNKNLQAIIR</sequence>
<dbReference type="SUPFAM" id="SSF46785">
    <property type="entry name" value="Winged helix' DNA-binding domain"/>
    <property type="match status" value="1"/>
</dbReference>
<dbReference type="PRINTS" id="PR00039">
    <property type="entry name" value="HTHLYSR"/>
</dbReference>
<evidence type="ECO:0000256" key="4">
    <source>
        <dbReference type="ARBA" id="ARBA00023163"/>
    </source>
</evidence>
<feature type="domain" description="HTH lysR-type" evidence="5">
    <location>
        <begin position="12"/>
        <end position="60"/>
    </location>
</feature>
<comment type="similarity">
    <text evidence="1">Belongs to the LysR transcriptional regulatory family.</text>
</comment>
<dbReference type="GO" id="GO:0003677">
    <property type="term" value="F:DNA binding"/>
    <property type="evidence" value="ECO:0007669"/>
    <property type="project" value="UniProtKB-KW"/>
</dbReference>
<dbReference type="EMBL" id="CP071801">
    <property type="protein sequence ID" value="QTD65776.1"/>
    <property type="molecule type" value="Genomic_DNA"/>
</dbReference>
<keyword evidence="2" id="KW-0805">Transcription regulation</keyword>
<dbReference type="InterPro" id="IPR050950">
    <property type="entry name" value="HTH-type_LysR_regulators"/>
</dbReference>
<keyword evidence="3" id="KW-0238">DNA-binding</keyword>
<name>A0A8A4UVP0_LACGS</name>
<dbReference type="Gene3D" id="1.10.10.10">
    <property type="entry name" value="Winged helix-like DNA-binding domain superfamily/Winged helix DNA-binding domain"/>
    <property type="match status" value="1"/>
</dbReference>
<dbReference type="InterPro" id="IPR000847">
    <property type="entry name" value="LysR_HTH_N"/>
</dbReference>
<organism evidence="6 7">
    <name type="scientific">Lactobacillus gasseri</name>
    <dbReference type="NCBI Taxonomy" id="1596"/>
    <lineage>
        <taxon>Bacteria</taxon>
        <taxon>Bacillati</taxon>
        <taxon>Bacillota</taxon>
        <taxon>Bacilli</taxon>
        <taxon>Lactobacillales</taxon>
        <taxon>Lactobacillaceae</taxon>
        <taxon>Lactobacillus</taxon>
    </lineage>
</organism>
<dbReference type="CDD" id="cd05466">
    <property type="entry name" value="PBP2_LTTR_substrate"/>
    <property type="match status" value="1"/>
</dbReference>
<evidence type="ECO:0000259" key="5">
    <source>
        <dbReference type="PROSITE" id="PS50931"/>
    </source>
</evidence>
<keyword evidence="4" id="KW-0804">Transcription</keyword>
<dbReference type="RefSeq" id="WP_048685811.1">
    <property type="nucleotide sequence ID" value="NZ_CABHMU010000009.1"/>
</dbReference>
<gene>
    <name evidence="6" type="ORF">J3E67_000051</name>
</gene>
<dbReference type="PANTHER" id="PTHR30419:SF8">
    <property type="entry name" value="NITROGEN ASSIMILATION TRANSCRIPTIONAL ACTIVATOR-RELATED"/>
    <property type="match status" value="1"/>
</dbReference>
<dbReference type="Pfam" id="PF03466">
    <property type="entry name" value="LysR_substrate"/>
    <property type="match status" value="1"/>
</dbReference>
<dbReference type="InterPro" id="IPR005119">
    <property type="entry name" value="LysR_subst-bd"/>
</dbReference>
<dbReference type="AlphaFoldDB" id="A0A8A4UVP0"/>
<dbReference type="PANTHER" id="PTHR30419">
    <property type="entry name" value="HTH-TYPE TRANSCRIPTIONAL REGULATOR YBHD"/>
    <property type="match status" value="1"/>
</dbReference>
<evidence type="ECO:0000256" key="3">
    <source>
        <dbReference type="ARBA" id="ARBA00023125"/>
    </source>
</evidence>
<dbReference type="SUPFAM" id="SSF53850">
    <property type="entry name" value="Periplasmic binding protein-like II"/>
    <property type="match status" value="1"/>
</dbReference>
<evidence type="ECO:0000256" key="2">
    <source>
        <dbReference type="ARBA" id="ARBA00023015"/>
    </source>
</evidence>
<dbReference type="PROSITE" id="PS50931">
    <property type="entry name" value="HTH_LYSR"/>
    <property type="match status" value="1"/>
</dbReference>
<dbReference type="GO" id="GO:0005829">
    <property type="term" value="C:cytosol"/>
    <property type="evidence" value="ECO:0007669"/>
    <property type="project" value="TreeGrafter"/>
</dbReference>
<dbReference type="InterPro" id="IPR036390">
    <property type="entry name" value="WH_DNA-bd_sf"/>
</dbReference>
<dbReference type="InterPro" id="IPR036388">
    <property type="entry name" value="WH-like_DNA-bd_sf"/>
</dbReference>
<dbReference type="Gene3D" id="3.40.190.290">
    <property type="match status" value="1"/>
</dbReference>
<proteinExistence type="inferred from homology"/>
<dbReference type="GO" id="GO:0003700">
    <property type="term" value="F:DNA-binding transcription factor activity"/>
    <property type="evidence" value="ECO:0007669"/>
    <property type="project" value="InterPro"/>
</dbReference>
<evidence type="ECO:0000256" key="1">
    <source>
        <dbReference type="ARBA" id="ARBA00009437"/>
    </source>
</evidence>
<evidence type="ECO:0000313" key="7">
    <source>
        <dbReference type="Proteomes" id="UP000663932"/>
    </source>
</evidence>
<reference evidence="6" key="1">
    <citation type="submission" date="2021-03" db="EMBL/GenBank/DDBJ databases">
        <title>Whole genome sequence of Lactobacillus gasseri HL75.</title>
        <authorList>
            <person name="Kim J.-M."/>
            <person name="Chung S.H."/>
            <person name="Kim J.-S."/>
        </authorList>
    </citation>
    <scope>NUCLEOTIDE SEQUENCE</scope>
    <source>
        <strain evidence="6">HL75</strain>
    </source>
</reference>
<protein>
    <submittedName>
        <fullName evidence="6">LysR family transcriptional regulator</fullName>
    </submittedName>
</protein>
<evidence type="ECO:0000313" key="6">
    <source>
        <dbReference type="EMBL" id="QTD65776.1"/>
    </source>
</evidence>
<accession>A0A8A4UVP0</accession>